<dbReference type="KEGG" id="eiv:EIN_359890"/>
<dbReference type="Gene3D" id="3.30.760.10">
    <property type="entry name" value="RNA Cap, Translation Initiation Factor Eif4e"/>
    <property type="match status" value="1"/>
</dbReference>
<name>A0A0A1UBB0_ENTIV</name>
<protein>
    <submittedName>
        <fullName evidence="1">Uncharacterized protein</fullName>
    </submittedName>
</protein>
<dbReference type="GO" id="GO:0003743">
    <property type="term" value="F:translation initiation factor activity"/>
    <property type="evidence" value="ECO:0007669"/>
    <property type="project" value="InterPro"/>
</dbReference>
<dbReference type="VEuPathDB" id="AmoebaDB:EIN_359890"/>
<dbReference type="GO" id="GO:0003723">
    <property type="term" value="F:RNA binding"/>
    <property type="evidence" value="ECO:0007669"/>
    <property type="project" value="InterPro"/>
</dbReference>
<dbReference type="GeneID" id="14889827"/>
<evidence type="ECO:0000313" key="1">
    <source>
        <dbReference type="EMBL" id="ELP90896.1"/>
    </source>
</evidence>
<keyword evidence="2" id="KW-1185">Reference proteome</keyword>
<reference evidence="1 2" key="1">
    <citation type="submission" date="2012-10" db="EMBL/GenBank/DDBJ databases">
        <authorList>
            <person name="Zafar N."/>
            <person name="Inman J."/>
            <person name="Hall N."/>
            <person name="Lorenzi H."/>
            <person name="Caler E."/>
        </authorList>
    </citation>
    <scope>NUCLEOTIDE SEQUENCE [LARGE SCALE GENOMIC DNA]</scope>
    <source>
        <strain evidence="1 2">IP1</strain>
    </source>
</reference>
<accession>A0A0A1UBB0</accession>
<dbReference type="Proteomes" id="UP000014680">
    <property type="component" value="Unassembled WGS sequence"/>
</dbReference>
<dbReference type="InterPro" id="IPR001040">
    <property type="entry name" value="TIF_eIF_4E"/>
</dbReference>
<dbReference type="InterPro" id="IPR023398">
    <property type="entry name" value="TIF_eIF4e-like"/>
</dbReference>
<dbReference type="OrthoDB" id="25918at2759"/>
<sequence length="169" mass="19250">MTEYHLLNQPWKVFTETADNLLASGVTLDELLAIIPSVEEFWGCFEAMGDFSEMKTGTELYFLKGDNRVADNYRKVVLYFPTTNKDAFNASWLRVLLVCMGESVVYTEQIRGVLFSCRQYFKVTVFLSRSCDDVVPKAVALFMKELISAYPEVKICYSKPQGGFITLTD</sequence>
<dbReference type="RefSeq" id="XP_004257667.1">
    <property type="nucleotide sequence ID" value="XM_004257619.1"/>
</dbReference>
<dbReference type="Pfam" id="PF01652">
    <property type="entry name" value="IF4E"/>
    <property type="match status" value="1"/>
</dbReference>
<dbReference type="OMA" id="HTTRISM"/>
<dbReference type="AlphaFoldDB" id="A0A0A1UBB0"/>
<organism evidence="1 2">
    <name type="scientific">Entamoeba invadens IP1</name>
    <dbReference type="NCBI Taxonomy" id="370355"/>
    <lineage>
        <taxon>Eukaryota</taxon>
        <taxon>Amoebozoa</taxon>
        <taxon>Evosea</taxon>
        <taxon>Archamoebae</taxon>
        <taxon>Mastigamoebida</taxon>
        <taxon>Entamoebidae</taxon>
        <taxon>Entamoeba</taxon>
    </lineage>
</organism>
<dbReference type="EMBL" id="KB206483">
    <property type="protein sequence ID" value="ELP90896.1"/>
    <property type="molecule type" value="Genomic_DNA"/>
</dbReference>
<gene>
    <name evidence="1" type="ORF">EIN_359890</name>
</gene>
<dbReference type="SUPFAM" id="SSF55418">
    <property type="entry name" value="eIF4e-like"/>
    <property type="match status" value="1"/>
</dbReference>
<evidence type="ECO:0000313" key="2">
    <source>
        <dbReference type="Proteomes" id="UP000014680"/>
    </source>
</evidence>
<proteinExistence type="predicted"/>